<dbReference type="InterPro" id="IPR019734">
    <property type="entry name" value="TPR_rpt"/>
</dbReference>
<protein>
    <submittedName>
        <fullName evidence="1">Uncharacterized protein</fullName>
    </submittedName>
</protein>
<dbReference type="EMBL" id="MHIO01000035">
    <property type="protein sequence ID" value="OGY53194.1"/>
    <property type="molecule type" value="Genomic_DNA"/>
</dbReference>
<dbReference type="Gene3D" id="1.25.40.10">
    <property type="entry name" value="Tetratricopeptide repeat domain"/>
    <property type="match status" value="1"/>
</dbReference>
<comment type="caution">
    <text evidence="1">The sequence shown here is derived from an EMBL/GenBank/DDBJ whole genome shotgun (WGS) entry which is preliminary data.</text>
</comment>
<organism evidence="1 2">
    <name type="scientific">Candidatus Buchananbacteria bacterium RIFCSPLOWO2_01_FULL_45_31</name>
    <dbReference type="NCBI Taxonomy" id="1797545"/>
    <lineage>
        <taxon>Bacteria</taxon>
        <taxon>Candidatus Buchananiibacteriota</taxon>
    </lineage>
</organism>
<accession>A0A1G1YLQ9</accession>
<gene>
    <name evidence="1" type="ORF">A3B15_02840</name>
</gene>
<dbReference type="AlphaFoldDB" id="A0A1G1YLQ9"/>
<dbReference type="SUPFAM" id="SSF48452">
    <property type="entry name" value="TPR-like"/>
    <property type="match status" value="1"/>
</dbReference>
<reference evidence="1 2" key="1">
    <citation type="journal article" date="2016" name="Nat. Commun.">
        <title>Thousands of microbial genomes shed light on interconnected biogeochemical processes in an aquifer system.</title>
        <authorList>
            <person name="Anantharaman K."/>
            <person name="Brown C.T."/>
            <person name="Hug L.A."/>
            <person name="Sharon I."/>
            <person name="Castelle C.J."/>
            <person name="Probst A.J."/>
            <person name="Thomas B.C."/>
            <person name="Singh A."/>
            <person name="Wilkins M.J."/>
            <person name="Karaoz U."/>
            <person name="Brodie E.L."/>
            <person name="Williams K.H."/>
            <person name="Hubbard S.S."/>
            <person name="Banfield J.F."/>
        </authorList>
    </citation>
    <scope>NUCLEOTIDE SEQUENCE [LARGE SCALE GENOMIC DNA]</scope>
</reference>
<dbReference type="InterPro" id="IPR011990">
    <property type="entry name" value="TPR-like_helical_dom_sf"/>
</dbReference>
<name>A0A1G1YLQ9_9BACT</name>
<dbReference type="Pfam" id="PF13181">
    <property type="entry name" value="TPR_8"/>
    <property type="match status" value="1"/>
</dbReference>
<evidence type="ECO:0000313" key="1">
    <source>
        <dbReference type="EMBL" id="OGY53194.1"/>
    </source>
</evidence>
<proteinExistence type="predicted"/>
<dbReference type="SMART" id="SM00028">
    <property type="entry name" value="TPR"/>
    <property type="match status" value="4"/>
</dbReference>
<evidence type="ECO:0000313" key="2">
    <source>
        <dbReference type="Proteomes" id="UP000177250"/>
    </source>
</evidence>
<dbReference type="NCBIfam" id="NF047558">
    <property type="entry name" value="TPR_END_plus"/>
    <property type="match status" value="1"/>
</dbReference>
<dbReference type="Proteomes" id="UP000177250">
    <property type="component" value="Unassembled WGS sequence"/>
</dbReference>
<sequence length="364" mass="41727">MAWNLNEWTFATRGLPIRDFLQANYINEEIRRSGGSLQKALAVQGQEIAQAFTHALATDPAARMIGGPLTADQLYSIFDTSRIEDGLESLKAEFNWGISQVVWQLELQGKQLQTIIELLMAPLETAAKELRRRAEFAYQNGWVDEAEKDFLKSAELNYQDFAVHFSLGHIYFHQRQDPAKALPYFEKTAKYAAPRSTQYAAEACLMASLTHRLLGNLTEAISMAENAVNFNPSLYEARYQIAKLFALLGDQEESVRELEIIILIDPKYCEKARQDVDFDQVRELVNGLMRRLRSEARGKVIRQIKHLKSSFLSQQQELVQIPSQDIEPRTERVIQEIQVLIEKIEELMAEDSYFGYQCVNKLIE</sequence>